<evidence type="ECO:0000256" key="3">
    <source>
        <dbReference type="ARBA" id="ARBA00022475"/>
    </source>
</evidence>
<dbReference type="GO" id="GO:0015421">
    <property type="term" value="F:ABC-type oligopeptide transporter activity"/>
    <property type="evidence" value="ECO:0007669"/>
    <property type="project" value="TreeGrafter"/>
</dbReference>
<keyword evidence="2" id="KW-0813">Transport</keyword>
<dbReference type="Gene3D" id="3.40.50.300">
    <property type="entry name" value="P-loop containing nucleotide triphosphate hydrolases"/>
    <property type="match status" value="1"/>
</dbReference>
<dbReference type="GO" id="GO:0005524">
    <property type="term" value="F:ATP binding"/>
    <property type="evidence" value="ECO:0007669"/>
    <property type="project" value="UniProtKB-KW"/>
</dbReference>
<dbReference type="InterPro" id="IPR013897">
    <property type="entry name" value="Duc1"/>
</dbReference>
<evidence type="ECO:0000256" key="5">
    <source>
        <dbReference type="ARBA" id="ARBA00022741"/>
    </source>
</evidence>
<dbReference type="PROSITE" id="PS50893">
    <property type="entry name" value="ABC_TRANSPORTER_2"/>
    <property type="match status" value="1"/>
</dbReference>
<feature type="region of interest" description="Disordered" evidence="9">
    <location>
        <begin position="182"/>
        <end position="213"/>
    </location>
</feature>
<keyword evidence="7 10" id="KW-1133">Transmembrane helix</keyword>
<evidence type="ECO:0000256" key="9">
    <source>
        <dbReference type="SAM" id="MobiDB-lite"/>
    </source>
</evidence>
<keyword evidence="4 10" id="KW-0812">Transmembrane</keyword>
<comment type="subcellular location">
    <subcellularLocation>
        <location evidence="1">Cell membrane</location>
        <topology evidence="1">Multi-pass membrane protein</topology>
    </subcellularLocation>
</comment>
<dbReference type="GO" id="GO:0005886">
    <property type="term" value="C:plasma membrane"/>
    <property type="evidence" value="ECO:0007669"/>
    <property type="project" value="UniProtKB-SubCell"/>
</dbReference>
<evidence type="ECO:0000256" key="6">
    <source>
        <dbReference type="ARBA" id="ARBA00022840"/>
    </source>
</evidence>
<evidence type="ECO:0000313" key="14">
    <source>
        <dbReference type="Proteomes" id="UP001224775"/>
    </source>
</evidence>
<dbReference type="InterPro" id="IPR017871">
    <property type="entry name" value="ABC_transporter-like_CS"/>
</dbReference>
<feature type="transmembrane region" description="Helical" evidence="10">
    <location>
        <begin position="259"/>
        <end position="281"/>
    </location>
</feature>
<evidence type="ECO:0000259" key="12">
    <source>
        <dbReference type="PROSITE" id="PS50929"/>
    </source>
</evidence>
<dbReference type="PANTHER" id="PTHR43394:SF1">
    <property type="entry name" value="ATP-BINDING CASSETTE SUB-FAMILY B MEMBER 10, MITOCHONDRIAL"/>
    <property type="match status" value="1"/>
</dbReference>
<dbReference type="GO" id="GO:0090374">
    <property type="term" value="P:oligopeptide export from mitochondrion"/>
    <property type="evidence" value="ECO:0007669"/>
    <property type="project" value="TreeGrafter"/>
</dbReference>
<gene>
    <name evidence="13" type="ORF">QTG54_012763</name>
</gene>
<keyword evidence="5" id="KW-0547">Nucleotide-binding</keyword>
<comment type="caution">
    <text evidence="13">The sequence shown here is derived from an EMBL/GenBank/DDBJ whole genome shotgun (WGS) entry which is preliminary data.</text>
</comment>
<organism evidence="13 14">
    <name type="scientific">Skeletonema marinoi</name>
    <dbReference type="NCBI Taxonomy" id="267567"/>
    <lineage>
        <taxon>Eukaryota</taxon>
        <taxon>Sar</taxon>
        <taxon>Stramenopiles</taxon>
        <taxon>Ochrophyta</taxon>
        <taxon>Bacillariophyta</taxon>
        <taxon>Coscinodiscophyceae</taxon>
        <taxon>Thalassiosirophycidae</taxon>
        <taxon>Thalassiosirales</taxon>
        <taxon>Skeletonemataceae</taxon>
        <taxon>Skeletonema</taxon>
        <taxon>Skeletonema marinoi-dohrnii complex</taxon>
    </lineage>
</organism>
<evidence type="ECO:0000256" key="8">
    <source>
        <dbReference type="ARBA" id="ARBA00023136"/>
    </source>
</evidence>
<dbReference type="AlphaFoldDB" id="A0AAD8Y0K4"/>
<keyword evidence="8 10" id="KW-0472">Membrane</keyword>
<protein>
    <submittedName>
        <fullName evidence="13">ABC transporter</fullName>
    </submittedName>
</protein>
<feature type="region of interest" description="Disordered" evidence="9">
    <location>
        <begin position="31"/>
        <end position="77"/>
    </location>
</feature>
<dbReference type="Gene3D" id="1.20.1560.10">
    <property type="entry name" value="ABC transporter type 1, transmembrane domain"/>
    <property type="match status" value="1"/>
</dbReference>
<dbReference type="PROSITE" id="PS00211">
    <property type="entry name" value="ABC_TRANSPORTER_1"/>
    <property type="match status" value="1"/>
</dbReference>
<dbReference type="SUPFAM" id="SSF90123">
    <property type="entry name" value="ABC transporter transmembrane region"/>
    <property type="match status" value="1"/>
</dbReference>
<dbReference type="Pfam" id="PF00005">
    <property type="entry name" value="ABC_tran"/>
    <property type="match status" value="1"/>
</dbReference>
<dbReference type="InterPro" id="IPR036640">
    <property type="entry name" value="ABC1_TM_sf"/>
</dbReference>
<dbReference type="SUPFAM" id="SSF52540">
    <property type="entry name" value="P-loop containing nucleoside triphosphate hydrolases"/>
    <property type="match status" value="1"/>
</dbReference>
<evidence type="ECO:0000256" key="10">
    <source>
        <dbReference type="SAM" id="Phobius"/>
    </source>
</evidence>
<evidence type="ECO:0000313" key="13">
    <source>
        <dbReference type="EMBL" id="KAK1736741.1"/>
    </source>
</evidence>
<evidence type="ECO:0000256" key="4">
    <source>
        <dbReference type="ARBA" id="ARBA00022692"/>
    </source>
</evidence>
<evidence type="ECO:0000256" key="7">
    <source>
        <dbReference type="ARBA" id="ARBA00022989"/>
    </source>
</evidence>
<dbReference type="InterPro" id="IPR027417">
    <property type="entry name" value="P-loop_NTPase"/>
</dbReference>
<dbReference type="InterPro" id="IPR003593">
    <property type="entry name" value="AAA+_ATPase"/>
</dbReference>
<keyword evidence="14" id="KW-1185">Reference proteome</keyword>
<dbReference type="FunFam" id="3.40.50.300:FF:000299">
    <property type="entry name" value="ABC transporter ATP-binding protein/permease"/>
    <property type="match status" value="1"/>
</dbReference>
<feature type="domain" description="ABC transmembrane type-1" evidence="12">
    <location>
        <begin position="86"/>
        <end position="402"/>
    </location>
</feature>
<feature type="domain" description="ABC transporter" evidence="11">
    <location>
        <begin position="440"/>
        <end position="682"/>
    </location>
</feature>
<dbReference type="Pfam" id="PF00664">
    <property type="entry name" value="ABC_membrane"/>
    <property type="match status" value="2"/>
</dbReference>
<dbReference type="InterPro" id="IPR039421">
    <property type="entry name" value="Type_1_exporter"/>
</dbReference>
<feature type="transmembrane region" description="Helical" evidence="10">
    <location>
        <begin position="343"/>
        <end position="363"/>
    </location>
</feature>
<dbReference type="SMART" id="SM00382">
    <property type="entry name" value="AAA"/>
    <property type="match status" value="1"/>
</dbReference>
<proteinExistence type="predicted"/>
<dbReference type="InterPro" id="IPR003439">
    <property type="entry name" value="ABC_transporter-like_ATP-bd"/>
</dbReference>
<dbReference type="PROSITE" id="PS50929">
    <property type="entry name" value="ABC_TM1F"/>
    <property type="match status" value="1"/>
</dbReference>
<evidence type="ECO:0000259" key="11">
    <source>
        <dbReference type="PROSITE" id="PS50893"/>
    </source>
</evidence>
<name>A0AAD8Y0K4_9STRA</name>
<feature type="region of interest" description="Disordered" evidence="9">
    <location>
        <begin position="1"/>
        <end position="20"/>
    </location>
</feature>
<accession>A0AAD8Y0K4</accession>
<dbReference type="GO" id="GO:0005743">
    <property type="term" value="C:mitochondrial inner membrane"/>
    <property type="evidence" value="ECO:0007669"/>
    <property type="project" value="TreeGrafter"/>
</dbReference>
<keyword evidence="3" id="KW-1003">Cell membrane</keyword>
<evidence type="ECO:0000256" key="2">
    <source>
        <dbReference type="ARBA" id="ARBA00022448"/>
    </source>
</evidence>
<dbReference type="EMBL" id="JATAAI010000028">
    <property type="protein sequence ID" value="KAK1736741.1"/>
    <property type="molecule type" value="Genomic_DNA"/>
</dbReference>
<reference evidence="13" key="1">
    <citation type="submission" date="2023-06" db="EMBL/GenBank/DDBJ databases">
        <title>Survivors Of The Sea: Transcriptome response of Skeletonema marinoi to long-term dormancy.</title>
        <authorList>
            <person name="Pinder M.I.M."/>
            <person name="Kourtchenko O."/>
            <person name="Robertson E.K."/>
            <person name="Larsson T."/>
            <person name="Maumus F."/>
            <person name="Osuna-Cruz C.M."/>
            <person name="Vancaester E."/>
            <person name="Stenow R."/>
            <person name="Vandepoele K."/>
            <person name="Ploug H."/>
            <person name="Bruchert V."/>
            <person name="Godhe A."/>
            <person name="Topel M."/>
        </authorList>
    </citation>
    <scope>NUCLEOTIDE SEQUENCE</scope>
    <source>
        <strain evidence="13">R05AC</strain>
    </source>
</reference>
<evidence type="ECO:0000256" key="1">
    <source>
        <dbReference type="ARBA" id="ARBA00004651"/>
    </source>
</evidence>
<dbReference type="GO" id="GO:0016887">
    <property type="term" value="F:ATP hydrolysis activity"/>
    <property type="evidence" value="ECO:0007669"/>
    <property type="project" value="InterPro"/>
</dbReference>
<dbReference type="InterPro" id="IPR011527">
    <property type="entry name" value="ABC1_TM_dom"/>
</dbReference>
<keyword evidence="6" id="KW-0067">ATP-binding</keyword>
<dbReference type="Proteomes" id="UP001224775">
    <property type="component" value="Unassembled WGS sequence"/>
</dbReference>
<sequence length="1172" mass="127012">MKLLASAESNMTAEAIATKRKQPSSFFEYFKSSSASKRAKRDNNISNNTTTKKMKGNKKPSLEKSRKKEVKKRLNDEASKDTVPLAIGTVAMMASALSNQALPKLLGRVLDENTVSCTDQTCIAGSGGASKAMAFVVIGGGLASFLRTTMLNRAQDNIAKRLRTQLFGSLLTDRDMEWFVSGGSNSSSTKETKEDSSSDEASPDATTSASVSPGAIGSVLTEDITKASESVTTTFANILRSCSSCAFATYHMISLNPTLFGISVSVVPVVGAAAVVLNKFVKKQTAKQRECSEKAAAFAEERISHIETVKLANREKSEVEEYTRLQEECVQLGRKVSSAKGTFMGFMFAATGGALYCVFNAGGRAVAEGRMTSGELTSFATYSFLLGLGTSGIFKALGEATQGLVSADRIYHLVDGPSDESNKKASSKSLCADADTVDSISLENVSFSYKGAEKAVLKKISLQLNRGKVVALVGKNGSGKTTLASVIAGLYVPQDGDITLQPSGMSFTELDRQSQTALVQVVPQHPAFFDTSIRANVTYSNPKASIEDIEKALEIANCNGFISKLDGGLDFTVGRNGMKLSGGQRQRLALARALLSNPCLLILDEPTSALDSEGEGAVTDAVRACRNGGNGNSRGLLLITHRASSLQSADLIVVLKEGEVVEQGTFDELTDNKDSELCGLIDGSKQLKKKRPLRGKCEVLDDTAEEGSKESQTPASGVMISVHDEVIHNTTSTSITEEVPLIRDEDSGSSCFCMMDEQLFSSLLDDFFSQQPEPGYGRQESTSSSSSSCDEVTTRIECILQAAYTEDKEELVEDENITIPPQIHVSVPPAQLSLPCPSEWNQHPLLLTATPNSGMTILGIRRLCDPSFFDSPVNSEHTNNGSLMQLPINNGREEPRQSLVIDFETELFAGTALFRIRDCHTEALSTGDSSAASKHDYFGEKNRKYQVCIRGRFKQKVVMATCVSGLLLDRPLVISRKVNSNAPPRWILRAAVRIANILSPRMDAELECDHPRVLSPLCSTAQTIRKHVQKEDPVYLDEPQDEPHPDSAASLVADLKKRGSDENNANYAQYRKRTFNTIYDDYVQSNSTESPYFDDSEYTFEFLQHLVDYNDLTLDLGRAMGKIKLGAGLHGQPVRITAISNATDEQGRIPSAVLSDKTSLWAFDLWHASNVP</sequence>
<dbReference type="Pfam" id="PF08588">
    <property type="entry name" value="Duc1"/>
    <property type="match status" value="1"/>
</dbReference>
<feature type="compositionally biased region" description="Basic and acidic residues" evidence="9">
    <location>
        <begin position="60"/>
        <end position="77"/>
    </location>
</feature>
<dbReference type="PANTHER" id="PTHR43394">
    <property type="entry name" value="ATP-DEPENDENT PERMEASE MDL1, MITOCHONDRIAL"/>
    <property type="match status" value="1"/>
</dbReference>